<name>A0A5S6PZJ6_TRIMR</name>
<dbReference type="SUPFAM" id="SSF53098">
    <property type="entry name" value="Ribonuclease H-like"/>
    <property type="match status" value="1"/>
</dbReference>
<dbReference type="FunFam" id="3.30.420.10:FF:000032">
    <property type="entry name" value="Retrovirus-related Pol polyprotein from transposon 297-like Protein"/>
    <property type="match status" value="1"/>
</dbReference>
<dbReference type="InterPro" id="IPR012337">
    <property type="entry name" value="RNaseH-like_sf"/>
</dbReference>
<dbReference type="GO" id="GO:0003676">
    <property type="term" value="F:nucleic acid binding"/>
    <property type="evidence" value="ECO:0007669"/>
    <property type="project" value="InterPro"/>
</dbReference>
<dbReference type="Proteomes" id="UP000046395">
    <property type="component" value="Unassembled WGS sequence"/>
</dbReference>
<keyword evidence="2" id="KW-1185">Reference proteome</keyword>
<feature type="domain" description="Integrase catalytic" evidence="1">
    <location>
        <begin position="155"/>
        <end position="315"/>
    </location>
</feature>
<dbReference type="WBParaSite" id="TMUE_0000000309.1">
    <property type="protein sequence ID" value="TMUE_0000000309.1"/>
    <property type="gene ID" value="WBGene00296250"/>
</dbReference>
<accession>A0A5S6PZJ6</accession>
<dbReference type="InterPro" id="IPR036397">
    <property type="entry name" value="RNaseH_sf"/>
</dbReference>
<evidence type="ECO:0000259" key="1">
    <source>
        <dbReference type="PROSITE" id="PS50994"/>
    </source>
</evidence>
<dbReference type="Gene3D" id="3.30.420.10">
    <property type="entry name" value="Ribonuclease H-like superfamily/Ribonuclease H"/>
    <property type="match status" value="1"/>
</dbReference>
<dbReference type="InterPro" id="IPR001584">
    <property type="entry name" value="Integrase_cat-core"/>
</dbReference>
<evidence type="ECO:0000313" key="2">
    <source>
        <dbReference type="Proteomes" id="UP000046395"/>
    </source>
</evidence>
<protein>
    <submittedName>
        <fullName evidence="3">Integrase catalytic domain-containing protein</fullName>
    </submittedName>
</protein>
<dbReference type="AlphaFoldDB" id="A0A5S6PZJ6"/>
<organism evidence="2 3">
    <name type="scientific">Trichuris muris</name>
    <name type="common">Mouse whipworm</name>
    <dbReference type="NCBI Taxonomy" id="70415"/>
    <lineage>
        <taxon>Eukaryota</taxon>
        <taxon>Metazoa</taxon>
        <taxon>Ecdysozoa</taxon>
        <taxon>Nematoda</taxon>
        <taxon>Enoplea</taxon>
        <taxon>Dorylaimia</taxon>
        <taxon>Trichinellida</taxon>
        <taxon>Trichuridae</taxon>
        <taxon>Trichuris</taxon>
    </lineage>
</organism>
<proteinExistence type="predicted"/>
<dbReference type="PROSITE" id="PS50994">
    <property type="entry name" value="INTEGRASE"/>
    <property type="match status" value="1"/>
</dbReference>
<dbReference type="PANTHER" id="PTHR38681:SF1">
    <property type="entry name" value="RETROVIRUS-RELATED POL POLYPROTEIN FROM TRANSPOSON 412-LIKE PROTEIN"/>
    <property type="match status" value="1"/>
</dbReference>
<reference evidence="3" key="1">
    <citation type="submission" date="2019-12" db="UniProtKB">
        <authorList>
            <consortium name="WormBaseParasite"/>
        </authorList>
    </citation>
    <scope>IDENTIFICATION</scope>
</reference>
<dbReference type="PANTHER" id="PTHR38681">
    <property type="entry name" value="RETROVIRUS-RELATED POL POLYPROTEIN FROM TRANSPOSON 412-LIKE PROTEIN-RELATED"/>
    <property type="match status" value="1"/>
</dbReference>
<sequence length="412" mass="45859">MVFTDHKPLVRAFENGSQGLNDREIRQLDFITSMQTQIKHISGRDNVVADALSRKIYAVTDGTITLSAKEIAVAQSKDTELQWVKDHTSLQLIPEPVEGCAHPLWKDMSTTEARIYVPATLSVLCWRGMCGLASRKMSHSGRAVASTVNKLKVYRHTRSTRFDHVHVDIVGPLPPSDGFRYLLTAVDRFSRWPEAWPIRDISAQTVAETFLSNWIARFGVPRQITTDRGRQFESHMWMALNKLLGIQHIPTSAYHPQANGLVERLHRQLKAALIARMQAVNIKWTTALPLVLLGIRTAVKADIGLAPAETLYGSTLRLPAEFLAPAVLPASNVDPTSFTSILKAVMHRLRPTPPRRNSTATFVSGALRDCSHVFIREPGLTGSLTPPYAGPYPVVRRTDKTVTIDAAEVKRQ</sequence>
<dbReference type="Pfam" id="PF00665">
    <property type="entry name" value="rve"/>
    <property type="match status" value="1"/>
</dbReference>
<dbReference type="GO" id="GO:0015074">
    <property type="term" value="P:DNA integration"/>
    <property type="evidence" value="ECO:0007669"/>
    <property type="project" value="InterPro"/>
</dbReference>
<dbReference type="STRING" id="70415.A0A5S6PZJ6"/>
<evidence type="ECO:0000313" key="3">
    <source>
        <dbReference type="WBParaSite" id="TMUE_0000000309.1"/>
    </source>
</evidence>